<name>A0A222EB80_9RHOB</name>
<keyword evidence="4" id="KW-1185">Reference proteome</keyword>
<dbReference type="EC" id="1.4.4.2" evidence="3"/>
<dbReference type="RefSeq" id="WP_254694975.1">
    <property type="nucleotide sequence ID" value="NZ_CP022541.1"/>
</dbReference>
<keyword evidence="3" id="KW-0614">Plasmid</keyword>
<proteinExistence type="predicted"/>
<keyword evidence="1 3" id="KW-0560">Oxidoreductase</keyword>
<dbReference type="InterPro" id="IPR023010">
    <property type="entry name" value="GcvPA"/>
</dbReference>
<dbReference type="KEGG" id="aht:ANTHELSMS3_04928"/>
<geneLocation type="plasmid" evidence="4">
    <name>psms3-1</name>
</geneLocation>
<dbReference type="AlphaFoldDB" id="A0A222EB80"/>
<evidence type="ECO:0000256" key="1">
    <source>
        <dbReference type="ARBA" id="ARBA00023002"/>
    </source>
</evidence>
<dbReference type="Proteomes" id="UP000203589">
    <property type="component" value="Plasmid pSMS3-1"/>
</dbReference>
<reference evidence="3 4" key="1">
    <citation type="submission" date="2017-07" db="EMBL/GenBank/DDBJ databases">
        <title>Genome Sequence of Antarctobacter heliothermus Strain SMS3 Isolated from a culture of the Diatom Skeletonema marinoi.</title>
        <authorList>
            <person name="Topel M."/>
            <person name="Pinder M.I.M."/>
            <person name="Johansson O.N."/>
            <person name="Kourtchenko O."/>
            <person name="Godhe A."/>
            <person name="Clarke A.K."/>
        </authorList>
    </citation>
    <scope>NUCLEOTIDE SEQUENCE [LARGE SCALE GENOMIC DNA]</scope>
    <source>
        <strain evidence="3 4">SMS3</strain>
        <plasmid evidence="4">Plasmid psms3-1</plasmid>
    </source>
</reference>
<sequence length="459" mass="49181">MKAHPWMGNSGGTAKAEMLAALRVNSVEALFAQIPEDHRMTRPLDLPPQLSSEVALSRHLDDMMAKNKVPAAGACFLGAGAWPHYVPAICDEIVGRYEWQTSVFGSPTSDHGRNQAWFEFTSQIGALVDMDFVGLPVYSWGCAVGHAVRMAARMTGRRKVVVPEVMDPERRLVLQTYCEPTEMARHIEIVTVKVGADGCIDRDDLRTKIDGAGALYFETPGYLGVIDADPGELCAIAREAGAEAIVGVDPLSLGLLEAPGAYGATIAVGPTQPLGVHMYAGGGVGGFIASPDEERYAREYNTLNISISETREPGEHGFGLTLFHQSSYGMRDEGKDWTGNSVYLWALANAAYMAAMGPEGFAEVGRLIMARSGAAARAIDALDGARVDLSRPVFKEFVATFDKPVAQINAALRAKGLFGGKDITGEPGIEGNAMLICVTEVHTQDDIDHLVTTLKEALA</sequence>
<dbReference type="Gene3D" id="3.90.1150.10">
    <property type="entry name" value="Aspartate Aminotransferase, domain 1"/>
    <property type="match status" value="1"/>
</dbReference>
<dbReference type="SUPFAM" id="SSF53383">
    <property type="entry name" value="PLP-dependent transferases"/>
    <property type="match status" value="1"/>
</dbReference>
<dbReference type="Gene3D" id="3.40.640.10">
    <property type="entry name" value="Type I PLP-dependent aspartate aminotransferase-like (Major domain)"/>
    <property type="match status" value="1"/>
</dbReference>
<dbReference type="GO" id="GO:0009116">
    <property type="term" value="P:nucleoside metabolic process"/>
    <property type="evidence" value="ECO:0007669"/>
    <property type="project" value="InterPro"/>
</dbReference>
<dbReference type="EMBL" id="CP022541">
    <property type="protein sequence ID" value="ASP23318.1"/>
    <property type="molecule type" value="Genomic_DNA"/>
</dbReference>
<protein>
    <submittedName>
        <fullName evidence="3">Putative glycine dehydrogenase (Decarboxylating) subunit 1</fullName>
        <ecNumber evidence="3">1.4.4.2</ecNumber>
    </submittedName>
</protein>
<accession>A0A222EB80</accession>
<dbReference type="InterPro" id="IPR049315">
    <property type="entry name" value="GDC-P_N"/>
</dbReference>
<dbReference type="InterPro" id="IPR015421">
    <property type="entry name" value="PyrdxlP-dep_Trfase_major"/>
</dbReference>
<dbReference type="GO" id="GO:0004375">
    <property type="term" value="F:glycine dehydrogenase (decarboxylating) activity"/>
    <property type="evidence" value="ECO:0007669"/>
    <property type="project" value="UniProtKB-EC"/>
</dbReference>
<gene>
    <name evidence="3" type="primary">gcvPA</name>
    <name evidence="3" type="ORF">ANTHELSMS3_04928</name>
</gene>
<organism evidence="3 4">
    <name type="scientific">Antarctobacter heliothermus</name>
    <dbReference type="NCBI Taxonomy" id="74033"/>
    <lineage>
        <taxon>Bacteria</taxon>
        <taxon>Pseudomonadati</taxon>
        <taxon>Pseudomonadota</taxon>
        <taxon>Alphaproteobacteria</taxon>
        <taxon>Rhodobacterales</taxon>
        <taxon>Roseobacteraceae</taxon>
        <taxon>Antarctobacter</taxon>
    </lineage>
</organism>
<dbReference type="PANTHER" id="PTHR42806">
    <property type="entry name" value="GLYCINE CLEAVAGE SYSTEM P-PROTEIN"/>
    <property type="match status" value="1"/>
</dbReference>
<dbReference type="InterPro" id="IPR015422">
    <property type="entry name" value="PyrdxlP-dep_Trfase_small"/>
</dbReference>
<dbReference type="InterPro" id="IPR015424">
    <property type="entry name" value="PyrdxlP-dep_Trfase"/>
</dbReference>
<feature type="domain" description="Glycine cleavage system P-protein N-terminal" evidence="2">
    <location>
        <begin position="13"/>
        <end position="453"/>
    </location>
</feature>
<dbReference type="NCBIfam" id="NF001696">
    <property type="entry name" value="PRK00451.1"/>
    <property type="match status" value="1"/>
</dbReference>
<dbReference type="PANTHER" id="PTHR42806:SF1">
    <property type="entry name" value="GLYCINE DEHYDROGENASE (DECARBOXYLATING)"/>
    <property type="match status" value="1"/>
</dbReference>
<evidence type="ECO:0000259" key="2">
    <source>
        <dbReference type="Pfam" id="PF02347"/>
    </source>
</evidence>
<evidence type="ECO:0000313" key="4">
    <source>
        <dbReference type="Proteomes" id="UP000203589"/>
    </source>
</evidence>
<evidence type="ECO:0000313" key="3">
    <source>
        <dbReference type="EMBL" id="ASP23318.1"/>
    </source>
</evidence>
<dbReference type="Pfam" id="PF02347">
    <property type="entry name" value="GDC-P"/>
    <property type="match status" value="1"/>
</dbReference>